<evidence type="ECO:0000259" key="11">
    <source>
        <dbReference type="PROSITE" id="PS50865"/>
    </source>
</evidence>
<dbReference type="AlphaFoldDB" id="A0A8J9YJ36"/>
<dbReference type="InterPro" id="IPR001214">
    <property type="entry name" value="SET_dom"/>
</dbReference>
<dbReference type="InterPro" id="IPR046341">
    <property type="entry name" value="SET_dom_sf"/>
</dbReference>
<dbReference type="PANTHER" id="PTHR12197:SF251">
    <property type="entry name" value="EG:BACR7C10.4 PROTEIN"/>
    <property type="match status" value="1"/>
</dbReference>
<evidence type="ECO:0000256" key="4">
    <source>
        <dbReference type="ARBA" id="ARBA00022691"/>
    </source>
</evidence>
<evidence type="ECO:0000256" key="7">
    <source>
        <dbReference type="ARBA" id="ARBA00022833"/>
    </source>
</evidence>
<dbReference type="InterPro" id="IPR002893">
    <property type="entry name" value="Znf_MYND"/>
</dbReference>
<dbReference type="InterPro" id="IPR011990">
    <property type="entry name" value="TPR-like_helical_dom_sf"/>
</dbReference>
<dbReference type="Gene3D" id="1.25.40.10">
    <property type="entry name" value="Tetratricopeptide repeat domain"/>
    <property type="match status" value="1"/>
</dbReference>
<protein>
    <recommendedName>
        <fullName evidence="1">[histone H3]-lysine(4) N-trimethyltransferase</fullName>
        <ecNumber evidence="1">2.1.1.354</ecNumber>
    </recommendedName>
</protein>
<evidence type="ECO:0000256" key="1">
    <source>
        <dbReference type="ARBA" id="ARBA00012182"/>
    </source>
</evidence>
<dbReference type="PROSITE" id="PS01360">
    <property type="entry name" value="ZF_MYND_1"/>
    <property type="match status" value="1"/>
</dbReference>
<evidence type="ECO:0000256" key="3">
    <source>
        <dbReference type="ARBA" id="ARBA00022679"/>
    </source>
</evidence>
<proteinExistence type="predicted"/>
<sequence>MDRDVVELFTEPGKGKGVRARSVGRGIRQGSLIIAEDPYIFSLDVEEAKRRCHSCLQKKTVPLVCCGCKYARYCSEACQEHDQERHRMECDVTNAASGLASNLKMAVAILCKMHHLPVERGQLSSIKTLMSHVDDIKKQRPGGLTAMLSTLRITLKFLPEYLIDQDDLEKVVGKVMCNSFAILDDDHQQIGTALYTQASMINHSCSPNCVPIFRGSRVEIRAARVILPGEEATISYTDTLTPTQERKDHLSFNYFFTCQCEACNDKERDAKMECLKCPRCSRQIPKTSALQLLSCSCGYKLTSGDFLTDMEDIKKFAENLVNSRKSYDHEPEHFLYLLERCIQLQQEVFHEDNVSFVSVLEKALDVCLEMGEWQSALEYAERLERILGVYLQNDIGLGLLYKKKGLIQLELGRTEEAKESLLTAKRLLTVTHGWRHDLVQNIRNVLTDLEPDEEATLEHENDLSER</sequence>
<dbReference type="Gene3D" id="1.25.40.970">
    <property type="match status" value="1"/>
</dbReference>
<dbReference type="PROSITE" id="PS50280">
    <property type="entry name" value="SET"/>
    <property type="match status" value="1"/>
</dbReference>
<dbReference type="GO" id="GO:0140999">
    <property type="term" value="F:histone H3K4 trimethyltransferase activity"/>
    <property type="evidence" value="ECO:0007669"/>
    <property type="project" value="UniProtKB-EC"/>
</dbReference>
<dbReference type="Pfam" id="PF01753">
    <property type="entry name" value="zf-MYND"/>
    <property type="match status" value="1"/>
</dbReference>
<dbReference type="SMART" id="SM00317">
    <property type="entry name" value="SET"/>
    <property type="match status" value="1"/>
</dbReference>
<accession>A0A8J9YJ36</accession>
<keyword evidence="13" id="KW-1185">Reference proteome</keyword>
<dbReference type="PROSITE" id="PS50865">
    <property type="entry name" value="ZF_MYND_2"/>
    <property type="match status" value="1"/>
</dbReference>
<dbReference type="GO" id="GO:0008270">
    <property type="term" value="F:zinc ion binding"/>
    <property type="evidence" value="ECO:0007669"/>
    <property type="project" value="UniProtKB-KW"/>
</dbReference>
<evidence type="ECO:0000313" key="12">
    <source>
        <dbReference type="EMBL" id="CAH1225939.1"/>
    </source>
</evidence>
<dbReference type="Gene3D" id="1.10.220.160">
    <property type="match status" value="1"/>
</dbReference>
<gene>
    <name evidence="12" type="primary">SMYD2</name>
    <name evidence="12" type="ORF">BLAG_LOCUS211</name>
</gene>
<dbReference type="FunFam" id="2.170.270.10:FF:000013">
    <property type="entry name" value="Histone-lysine N-methyltransferase SMYD1 isoform 1"/>
    <property type="match status" value="1"/>
</dbReference>
<evidence type="ECO:0000256" key="5">
    <source>
        <dbReference type="ARBA" id="ARBA00022723"/>
    </source>
</evidence>
<name>A0A8J9YJ36_BRALA</name>
<reference evidence="12" key="1">
    <citation type="submission" date="2022-01" db="EMBL/GenBank/DDBJ databases">
        <authorList>
            <person name="Braso-Vives M."/>
        </authorList>
    </citation>
    <scope>NUCLEOTIDE SEQUENCE</scope>
</reference>
<dbReference type="SUPFAM" id="SSF82199">
    <property type="entry name" value="SET domain"/>
    <property type="match status" value="1"/>
</dbReference>
<dbReference type="Gene3D" id="2.170.270.10">
    <property type="entry name" value="SET domain"/>
    <property type="match status" value="1"/>
</dbReference>
<dbReference type="OrthoDB" id="265717at2759"/>
<feature type="domain" description="MYND-type" evidence="11">
    <location>
        <begin position="52"/>
        <end position="90"/>
    </location>
</feature>
<dbReference type="SUPFAM" id="SSF48452">
    <property type="entry name" value="TPR-like"/>
    <property type="match status" value="1"/>
</dbReference>
<keyword evidence="4" id="KW-0949">S-adenosyl-L-methionine</keyword>
<dbReference type="EC" id="2.1.1.354" evidence="1"/>
<comment type="catalytic activity">
    <reaction evidence="8">
        <text>L-lysyl(4)-[histone H3] + 3 S-adenosyl-L-methionine = N(6),N(6),N(6)-trimethyl-L-lysyl(4)-[histone H3] + 3 S-adenosyl-L-homocysteine + 3 H(+)</text>
        <dbReference type="Rhea" id="RHEA:60260"/>
        <dbReference type="Rhea" id="RHEA-COMP:15537"/>
        <dbReference type="Rhea" id="RHEA-COMP:15547"/>
        <dbReference type="ChEBI" id="CHEBI:15378"/>
        <dbReference type="ChEBI" id="CHEBI:29969"/>
        <dbReference type="ChEBI" id="CHEBI:57856"/>
        <dbReference type="ChEBI" id="CHEBI:59789"/>
        <dbReference type="ChEBI" id="CHEBI:61961"/>
        <dbReference type="EC" id="2.1.1.354"/>
    </reaction>
</comment>
<evidence type="ECO:0000259" key="10">
    <source>
        <dbReference type="PROSITE" id="PS50280"/>
    </source>
</evidence>
<evidence type="ECO:0000256" key="9">
    <source>
        <dbReference type="PROSITE-ProRule" id="PRU00134"/>
    </source>
</evidence>
<dbReference type="PANTHER" id="PTHR12197">
    <property type="entry name" value="HISTONE-LYSINE N-METHYLTRANSFERASE SMYD"/>
    <property type="match status" value="1"/>
</dbReference>
<keyword evidence="7" id="KW-0862">Zinc</keyword>
<evidence type="ECO:0000256" key="2">
    <source>
        <dbReference type="ARBA" id="ARBA00022603"/>
    </source>
</evidence>
<organism evidence="12 13">
    <name type="scientific">Branchiostoma lanceolatum</name>
    <name type="common">Common lancelet</name>
    <name type="synonym">Amphioxus lanceolatum</name>
    <dbReference type="NCBI Taxonomy" id="7740"/>
    <lineage>
        <taxon>Eukaryota</taxon>
        <taxon>Metazoa</taxon>
        <taxon>Chordata</taxon>
        <taxon>Cephalochordata</taxon>
        <taxon>Leptocardii</taxon>
        <taxon>Amphioxiformes</taxon>
        <taxon>Branchiostomatidae</taxon>
        <taxon>Branchiostoma</taxon>
    </lineage>
</organism>
<dbReference type="Proteomes" id="UP000838412">
    <property type="component" value="Chromosome 1"/>
</dbReference>
<dbReference type="InterPro" id="IPR050869">
    <property type="entry name" value="H3K4_H4K5_MeTrfase"/>
</dbReference>
<evidence type="ECO:0000256" key="6">
    <source>
        <dbReference type="ARBA" id="ARBA00022771"/>
    </source>
</evidence>
<evidence type="ECO:0000313" key="13">
    <source>
        <dbReference type="Proteomes" id="UP000838412"/>
    </source>
</evidence>
<keyword evidence="2" id="KW-0489">Methyltransferase</keyword>
<evidence type="ECO:0000256" key="8">
    <source>
        <dbReference type="ARBA" id="ARBA00047571"/>
    </source>
</evidence>
<keyword evidence="6 9" id="KW-0863">Zinc-finger</keyword>
<keyword evidence="5" id="KW-0479">Metal-binding</keyword>
<dbReference type="Gene3D" id="6.10.140.2220">
    <property type="match status" value="1"/>
</dbReference>
<feature type="domain" description="SET" evidence="10">
    <location>
        <begin position="4"/>
        <end position="237"/>
    </location>
</feature>
<dbReference type="EMBL" id="OV696686">
    <property type="protein sequence ID" value="CAH1225939.1"/>
    <property type="molecule type" value="Genomic_DNA"/>
</dbReference>
<dbReference type="GO" id="GO:0005634">
    <property type="term" value="C:nucleus"/>
    <property type="evidence" value="ECO:0007669"/>
    <property type="project" value="TreeGrafter"/>
</dbReference>
<dbReference type="GO" id="GO:0032259">
    <property type="term" value="P:methylation"/>
    <property type="evidence" value="ECO:0007669"/>
    <property type="project" value="UniProtKB-KW"/>
</dbReference>
<dbReference type="Pfam" id="PF00856">
    <property type="entry name" value="SET"/>
    <property type="match status" value="1"/>
</dbReference>
<keyword evidence="3" id="KW-0808">Transferase</keyword>